<evidence type="ECO:0000313" key="3">
    <source>
        <dbReference type="EMBL" id="CAK9438141.1"/>
    </source>
</evidence>
<evidence type="ECO:0000313" key="4">
    <source>
        <dbReference type="Proteomes" id="UP001497383"/>
    </source>
</evidence>
<keyword evidence="4" id="KW-1185">Reference proteome</keyword>
<name>A0ABP0ZJ94_9ASCO</name>
<dbReference type="EMBL" id="OZ022407">
    <property type="protein sequence ID" value="CAK9438141.1"/>
    <property type="molecule type" value="Genomic_DNA"/>
</dbReference>
<organism evidence="3 4">
    <name type="scientific">Lodderomyces beijingensis</name>
    <dbReference type="NCBI Taxonomy" id="1775926"/>
    <lineage>
        <taxon>Eukaryota</taxon>
        <taxon>Fungi</taxon>
        <taxon>Dikarya</taxon>
        <taxon>Ascomycota</taxon>
        <taxon>Saccharomycotina</taxon>
        <taxon>Pichiomycetes</taxon>
        <taxon>Debaryomycetaceae</taxon>
        <taxon>Candida/Lodderomyces clade</taxon>
        <taxon>Lodderomyces</taxon>
    </lineage>
</organism>
<gene>
    <name evidence="3" type="ORF">LODBEIA_P24380</name>
</gene>
<accession>A0ABP0ZJ94</accession>
<proteinExistence type="predicted"/>
<evidence type="ECO:0000256" key="1">
    <source>
        <dbReference type="SAM" id="MobiDB-lite"/>
    </source>
</evidence>
<sequence>MDQAPTISIIHEYQVLYSHRTTQRDKKWKDGYLLYYEFNHKIEIYNDSIQNYHLITTDFLHDQTTAEILHSVLVNDHEFRLPSQDFVVTVNHKNCVYSKDITRMFIRKKEKEKRNWNPMRDQRDDDVVVAVKSEFRDGDPGRDGSGVGTMMMPVFKPVGLQRPSKVAKKRGP</sequence>
<feature type="region of interest" description="Disordered" evidence="1">
    <location>
        <begin position="135"/>
        <end position="172"/>
    </location>
</feature>
<dbReference type="RefSeq" id="XP_066829376.1">
    <property type="nucleotide sequence ID" value="XM_066972437.1"/>
</dbReference>
<dbReference type="Pfam" id="PF10382">
    <property type="entry name" value="ZGRF1-like_N"/>
    <property type="match status" value="1"/>
</dbReference>
<dbReference type="Proteomes" id="UP001497383">
    <property type="component" value="Chromosome 3"/>
</dbReference>
<dbReference type="GeneID" id="92207634"/>
<evidence type="ECO:0000259" key="2">
    <source>
        <dbReference type="Pfam" id="PF10382"/>
    </source>
</evidence>
<feature type="domain" description="5'-3' DNA helicase ZGRF1-like N-terminal" evidence="2">
    <location>
        <begin position="10"/>
        <end position="101"/>
    </location>
</feature>
<reference evidence="3 4" key="1">
    <citation type="submission" date="2024-03" db="EMBL/GenBank/DDBJ databases">
        <authorList>
            <person name="Brejova B."/>
        </authorList>
    </citation>
    <scope>NUCLEOTIDE SEQUENCE [LARGE SCALE GENOMIC DNA]</scope>
    <source>
        <strain evidence="3 4">CBS 14171</strain>
    </source>
</reference>
<protein>
    <recommendedName>
        <fullName evidence="2">5'-3' DNA helicase ZGRF1-like N-terminal domain-containing protein</fullName>
    </recommendedName>
</protein>
<dbReference type="InterPro" id="IPR018838">
    <property type="entry name" value="ZGRF1-like_N"/>
</dbReference>